<accession>A0ABY0BHL3</accession>
<reference evidence="1 2" key="1">
    <citation type="submission" date="2018-12" db="EMBL/GenBank/DDBJ databases">
        <title>Persistence of Moraxella catarrhalis in Chronic Obstructive Pulmonary Disease and Regulation of the Hag/MID Adhesin.</title>
        <authorList>
            <person name="Murphy T."/>
            <person name="Zhao X."/>
            <person name="Vyas G."/>
            <person name="Aluvathingal J."/>
            <person name="Nadendla S."/>
            <person name="Tallon L."/>
            <person name="Tettelin H."/>
        </authorList>
    </citation>
    <scope>NUCLEOTIDE SEQUENCE [LARGE SCALE GENOMIC DNA]</scope>
    <source>
        <strain evidence="1 2">173P27B1</strain>
    </source>
</reference>
<gene>
    <name evidence="1" type="ORF">EJK54_0053</name>
</gene>
<evidence type="ECO:0000313" key="1">
    <source>
        <dbReference type="EMBL" id="RUO13292.1"/>
    </source>
</evidence>
<dbReference type="EMBL" id="RYER01000021">
    <property type="protein sequence ID" value="RUO13292.1"/>
    <property type="molecule type" value="Genomic_DNA"/>
</dbReference>
<comment type="caution">
    <text evidence="1">The sequence shown here is derived from an EMBL/GenBank/DDBJ whole genome shotgun (WGS) entry which is preliminary data.</text>
</comment>
<proteinExistence type="predicted"/>
<evidence type="ECO:0000313" key="2">
    <source>
        <dbReference type="Proteomes" id="UP000268436"/>
    </source>
</evidence>
<sequence length="39" mass="4597">MKFNITNSKKKLNWECRYLLCQKLDKNAWGFCGVCVAQD</sequence>
<protein>
    <submittedName>
        <fullName evidence="1">Uncharacterized protein</fullName>
    </submittedName>
</protein>
<organism evidence="1 2">
    <name type="scientific">Moraxella catarrhalis</name>
    <name type="common">Branhamella catarrhalis</name>
    <dbReference type="NCBI Taxonomy" id="480"/>
    <lineage>
        <taxon>Bacteria</taxon>
        <taxon>Pseudomonadati</taxon>
        <taxon>Pseudomonadota</taxon>
        <taxon>Gammaproteobacteria</taxon>
        <taxon>Moraxellales</taxon>
        <taxon>Moraxellaceae</taxon>
        <taxon>Moraxella</taxon>
    </lineage>
</organism>
<dbReference type="Proteomes" id="UP000268436">
    <property type="component" value="Unassembled WGS sequence"/>
</dbReference>
<name>A0ABY0BHL3_MORCA</name>
<keyword evidence="2" id="KW-1185">Reference proteome</keyword>